<dbReference type="AlphaFoldDB" id="A0AAV0BLG4"/>
<protein>
    <submittedName>
        <fullName evidence="2">Uncharacterized protein</fullName>
    </submittedName>
</protein>
<feature type="transmembrane region" description="Helical" evidence="1">
    <location>
        <begin position="81"/>
        <end position="103"/>
    </location>
</feature>
<comment type="caution">
    <text evidence="2">The sequence shown here is derived from an EMBL/GenBank/DDBJ whole genome shotgun (WGS) entry which is preliminary data.</text>
</comment>
<keyword evidence="1" id="KW-1133">Transmembrane helix</keyword>
<dbReference type="EMBL" id="CALTRL010005952">
    <property type="protein sequence ID" value="CAH7688087.1"/>
    <property type="molecule type" value="Genomic_DNA"/>
</dbReference>
<dbReference type="Proteomes" id="UP001153365">
    <property type="component" value="Unassembled WGS sequence"/>
</dbReference>
<keyword evidence="1" id="KW-0812">Transmembrane</keyword>
<reference evidence="2" key="1">
    <citation type="submission" date="2022-06" db="EMBL/GenBank/DDBJ databases">
        <authorList>
            <consortium name="SYNGENTA / RWTH Aachen University"/>
        </authorList>
    </citation>
    <scope>NUCLEOTIDE SEQUENCE</scope>
</reference>
<evidence type="ECO:0000313" key="2">
    <source>
        <dbReference type="EMBL" id="CAH7688087.1"/>
    </source>
</evidence>
<feature type="transmembrane region" description="Helical" evidence="1">
    <location>
        <begin position="431"/>
        <end position="454"/>
    </location>
</feature>
<feature type="transmembrane region" description="Helical" evidence="1">
    <location>
        <begin position="37"/>
        <end position="55"/>
    </location>
</feature>
<evidence type="ECO:0000256" key="1">
    <source>
        <dbReference type="SAM" id="Phobius"/>
    </source>
</evidence>
<keyword evidence="3" id="KW-1185">Reference proteome</keyword>
<organism evidence="2 3">
    <name type="scientific">Phakopsora pachyrhizi</name>
    <name type="common">Asian soybean rust disease fungus</name>
    <dbReference type="NCBI Taxonomy" id="170000"/>
    <lineage>
        <taxon>Eukaryota</taxon>
        <taxon>Fungi</taxon>
        <taxon>Dikarya</taxon>
        <taxon>Basidiomycota</taxon>
        <taxon>Pucciniomycotina</taxon>
        <taxon>Pucciniomycetes</taxon>
        <taxon>Pucciniales</taxon>
        <taxon>Phakopsoraceae</taxon>
        <taxon>Phakopsora</taxon>
    </lineage>
</organism>
<feature type="transmembrane region" description="Helical" evidence="1">
    <location>
        <begin position="248"/>
        <end position="269"/>
    </location>
</feature>
<feature type="transmembrane region" description="Helical" evidence="1">
    <location>
        <begin position="170"/>
        <end position="191"/>
    </location>
</feature>
<feature type="transmembrane region" description="Helical" evidence="1">
    <location>
        <begin position="395"/>
        <end position="419"/>
    </location>
</feature>
<proteinExistence type="predicted"/>
<evidence type="ECO:0000313" key="3">
    <source>
        <dbReference type="Proteomes" id="UP001153365"/>
    </source>
</evidence>
<accession>A0AAV0BLG4</accession>
<keyword evidence="1" id="KW-0472">Membrane</keyword>
<sequence length="480" mass="54635">MDSIAADSKLDSEWLLNQQSILNENSLALSPDSLSKSMTTVLVFLAPIVGMLYFVSAAKRLRKTGFVLIHRDSNRYIHPNIHLLIPAFAILQSIFTVISLISLKTNYNKYLKLFTLLTHQLTYPMLYSIGWTKVWGMAYSLPPSDINLQKKFHRNRGNGVDWKSKLGGPLIFNSIFIAGYLLNMIPTAIFITRCGKSLSKINKHWKDCDQMLKFISYSINVSDSIKMIKYKENLLNDSQSLVLASRELVINLRCLLGIFVVTGIIFFIGNTFCTTKIIRALSAQIKVFRSCAQRRKNKIELSQRVSTTSKKTGVESQLSAIFQDTFIDLNLLEAEAQDFWSWKTFLPSLRPGTRVTSMLWQSNLFDQPAEDWEKIDSILLTKKYSDLKRFTTNTLWQSILANIVAISYIVFDVVFSLNAKWYRSYETLGQALIDVIIWCALTWNFGPAILLGLISCKTAFTPEVVCISEPSLQERNSEDS</sequence>
<name>A0AAV0BLG4_PHAPC</name>
<gene>
    <name evidence="2" type="ORF">PPACK8108_LOCUS22991</name>
</gene>